<keyword evidence="2" id="KW-1185">Reference proteome</keyword>
<dbReference type="KEGG" id="vg:63911775"/>
<evidence type="ECO:0000313" key="1">
    <source>
        <dbReference type="EMBL" id="QQM15108.1"/>
    </source>
</evidence>
<reference evidence="1 2" key="1">
    <citation type="submission" date="2020-10" db="EMBL/GenBank/DDBJ databases">
        <authorList>
            <person name="Tina S.-P."/>
            <person name="Abby P."/>
            <person name="Briggs L.A."/>
            <person name="Washington J.M."/>
            <person name="Garlena R.A."/>
            <person name="Russell D.A."/>
            <person name="Pope W.H."/>
            <person name="Jacobs-Sera D."/>
            <person name="Hatfull G.F."/>
        </authorList>
    </citation>
    <scope>NUCLEOTIDE SEQUENCE [LARGE SCALE GENOMIC DNA]</scope>
</reference>
<accession>A0A7T7K8Y1</accession>
<dbReference type="GeneID" id="63911775"/>
<evidence type="ECO:0000313" key="2">
    <source>
        <dbReference type="Proteomes" id="UP000596151"/>
    </source>
</evidence>
<gene>
    <name evidence="1" type="primary">19</name>
    <name evidence="1" type="ORF">SEA_TINALIN_19</name>
</gene>
<dbReference type="Proteomes" id="UP000596151">
    <property type="component" value="Segment"/>
</dbReference>
<proteinExistence type="predicted"/>
<organism evidence="1 2">
    <name type="scientific">Gordonia phage TinaLin</name>
    <dbReference type="NCBI Taxonomy" id="2797324"/>
    <lineage>
        <taxon>Viruses</taxon>
        <taxon>Duplodnaviria</taxon>
        <taxon>Heunggongvirae</taxon>
        <taxon>Uroviricota</taxon>
        <taxon>Caudoviricetes</taxon>
        <taxon>Ruthgordonvirinae</taxon>
        <taxon>Tinalinvirus</taxon>
        <taxon>Tinalinvirus tinalin</taxon>
    </lineage>
</organism>
<dbReference type="EMBL" id="MW132713">
    <property type="protein sequence ID" value="QQM15108.1"/>
    <property type="molecule type" value="Genomic_DNA"/>
</dbReference>
<sequence length="123" mass="13485">MPELDPLAELVALIGSGGDWHVCHELPEKVETRLPVVQVLGLPGQTTFEAWGGRTLGREVPFDVYALAATVEEAGDIARAVADHVEGVHGRLSLTVRTTPHEVAEFNPRVKRYLFTVAASYRR</sequence>
<protein>
    <submittedName>
        <fullName evidence="1">Tail terminator</fullName>
    </submittedName>
</protein>
<dbReference type="RefSeq" id="YP_010051035.1">
    <property type="nucleotide sequence ID" value="NC_054437.1"/>
</dbReference>
<name>A0A7T7K8Y1_9CAUD</name>